<keyword evidence="2" id="KW-1185">Reference proteome</keyword>
<evidence type="ECO:0000313" key="2">
    <source>
        <dbReference type="Proteomes" id="UP001237780"/>
    </source>
</evidence>
<gene>
    <name evidence="1" type="ORF">QFZ34_001395</name>
</gene>
<comment type="caution">
    <text evidence="1">The sequence shown here is derived from an EMBL/GenBank/DDBJ whole genome shotgun (WGS) entry which is preliminary data.</text>
</comment>
<reference evidence="1 2" key="1">
    <citation type="submission" date="2023-07" db="EMBL/GenBank/DDBJ databases">
        <title>Comparative genomics of wheat-associated soil bacteria to identify genetic determinants of phenazine resistance.</title>
        <authorList>
            <person name="Mouncey N."/>
        </authorList>
    </citation>
    <scope>NUCLEOTIDE SEQUENCE [LARGE SCALE GENOMIC DNA]</scope>
    <source>
        <strain evidence="1 2">W4I11</strain>
    </source>
</reference>
<protein>
    <submittedName>
        <fullName evidence="1">Uncharacterized protein</fullName>
    </submittedName>
</protein>
<dbReference type="EMBL" id="JAUSZT010000002">
    <property type="protein sequence ID" value="MDQ0996218.1"/>
    <property type="molecule type" value="Genomic_DNA"/>
</dbReference>
<evidence type="ECO:0000313" key="1">
    <source>
        <dbReference type="EMBL" id="MDQ0996218.1"/>
    </source>
</evidence>
<dbReference type="Proteomes" id="UP001237780">
    <property type="component" value="Unassembled WGS sequence"/>
</dbReference>
<dbReference type="RefSeq" id="WP_307278452.1">
    <property type="nucleotide sequence ID" value="NZ_JAUSZT010000002.1"/>
</dbReference>
<accession>A0ABU0S910</accession>
<sequence length="51" mass="5716">MTYDVVLKACRMAAQGVFQLPSLRESLRRYLIKAKVLANIVEVPAYCEAAD</sequence>
<proteinExistence type="predicted"/>
<name>A0ABU0S910_9HYPH</name>
<organism evidence="1 2">
    <name type="scientific">Phyllobacterium ifriqiyense</name>
    <dbReference type="NCBI Taxonomy" id="314238"/>
    <lineage>
        <taxon>Bacteria</taxon>
        <taxon>Pseudomonadati</taxon>
        <taxon>Pseudomonadota</taxon>
        <taxon>Alphaproteobacteria</taxon>
        <taxon>Hyphomicrobiales</taxon>
        <taxon>Phyllobacteriaceae</taxon>
        <taxon>Phyllobacterium</taxon>
    </lineage>
</organism>